<dbReference type="Gene3D" id="3.40.50.150">
    <property type="entry name" value="Vaccinia Virus protein VP39"/>
    <property type="match status" value="1"/>
</dbReference>
<proteinExistence type="predicted"/>
<evidence type="ECO:0000313" key="1">
    <source>
        <dbReference type="EMBL" id="MBD2184476.1"/>
    </source>
</evidence>
<dbReference type="PANTHER" id="PTHR40036:SF1">
    <property type="entry name" value="MACROCIN O-METHYLTRANSFERASE"/>
    <property type="match status" value="1"/>
</dbReference>
<keyword evidence="1" id="KW-0808">Transferase</keyword>
<comment type="caution">
    <text evidence="1">The sequence shown here is derived from an EMBL/GenBank/DDBJ whole genome shotgun (WGS) entry which is preliminary data.</text>
</comment>
<dbReference type="InterPro" id="IPR029063">
    <property type="entry name" value="SAM-dependent_MTases_sf"/>
</dbReference>
<reference evidence="1" key="1">
    <citation type="journal article" date="2015" name="ISME J.">
        <title>Draft Genome Sequence of Streptomyces incarnatus NRRL8089, which Produces the Nucleoside Antibiotic Sinefungin.</title>
        <authorList>
            <person name="Oshima K."/>
            <person name="Hattori M."/>
            <person name="Shimizu H."/>
            <person name="Fukuda K."/>
            <person name="Nemoto M."/>
            <person name="Inagaki K."/>
            <person name="Tamura T."/>
        </authorList>
    </citation>
    <scope>NUCLEOTIDE SEQUENCE</scope>
    <source>
        <strain evidence="1">FACHB-1375</strain>
    </source>
</reference>
<keyword evidence="1" id="KW-0489">Methyltransferase</keyword>
<evidence type="ECO:0000313" key="2">
    <source>
        <dbReference type="Proteomes" id="UP000641646"/>
    </source>
</evidence>
<organism evidence="1 2">
    <name type="scientific">Aerosakkonema funiforme FACHB-1375</name>
    <dbReference type="NCBI Taxonomy" id="2949571"/>
    <lineage>
        <taxon>Bacteria</taxon>
        <taxon>Bacillati</taxon>
        <taxon>Cyanobacteriota</taxon>
        <taxon>Cyanophyceae</taxon>
        <taxon>Oscillatoriophycideae</taxon>
        <taxon>Aerosakkonematales</taxon>
        <taxon>Aerosakkonemataceae</taxon>
        <taxon>Aerosakkonema</taxon>
    </lineage>
</organism>
<dbReference type="AlphaFoldDB" id="A0A926ZKX9"/>
<reference evidence="1" key="2">
    <citation type="submission" date="2020-08" db="EMBL/GenBank/DDBJ databases">
        <authorList>
            <person name="Chen M."/>
            <person name="Teng W."/>
            <person name="Zhao L."/>
            <person name="Hu C."/>
            <person name="Zhou Y."/>
            <person name="Han B."/>
            <person name="Song L."/>
            <person name="Shu W."/>
        </authorList>
    </citation>
    <scope>NUCLEOTIDE SEQUENCE</scope>
    <source>
        <strain evidence="1">FACHB-1375</strain>
    </source>
</reference>
<dbReference type="RefSeq" id="WP_190470931.1">
    <property type="nucleotide sequence ID" value="NZ_JACJPW010000084.1"/>
</dbReference>
<dbReference type="PANTHER" id="PTHR40036">
    <property type="entry name" value="MACROCIN O-METHYLTRANSFERASE"/>
    <property type="match status" value="1"/>
</dbReference>
<accession>A0A926ZKX9</accession>
<dbReference type="Pfam" id="PF05711">
    <property type="entry name" value="TylF"/>
    <property type="match status" value="1"/>
</dbReference>
<keyword evidence="2" id="KW-1185">Reference proteome</keyword>
<gene>
    <name evidence="1" type="ORF">H6G03_25980</name>
</gene>
<dbReference type="SUPFAM" id="SSF53335">
    <property type="entry name" value="S-adenosyl-L-methionine-dependent methyltransferases"/>
    <property type="match status" value="1"/>
</dbReference>
<dbReference type="Proteomes" id="UP000641646">
    <property type="component" value="Unassembled WGS sequence"/>
</dbReference>
<name>A0A926ZKX9_9CYAN</name>
<protein>
    <submittedName>
        <fullName evidence="1">Class I SAM-dependent methyltransferase</fullName>
    </submittedName>
</protein>
<dbReference type="GO" id="GO:0008168">
    <property type="term" value="F:methyltransferase activity"/>
    <property type="evidence" value="ECO:0007669"/>
    <property type="project" value="UniProtKB-KW"/>
</dbReference>
<sequence length="392" mass="45107">MSSSDLDLLKKSKLLRPFREFKHKFASLEESQYVREMTSFSDTQWLKFIIGEILKNIASGANSIILLGSGKLSQEVQQSLLATASDTEKLRILVLDLNEEDSSLQPTSDSRIEKIKDLTEVKAPYRETVFVSCFMSNADVKKSLQIVLSHPEFRQSEFIFKIRLLDSYRALSKDKDIYDHLGTSYVSSVFDDGLIDDIYEFSLTKVERKCEVTDAYDLYQLLLQTKKVEGAIAEFGSYRGHSGLIISEMAKRLNFNKQIYLCDAFEQFPKEDIAVDKFWNDSHFVNYEEVKKIFDDYENVHLVKGDFAHTIDAIPEDQFSLVYVDCDSYRAVKFVSEKIYPKLNRGGVIIYEDYGHDFCLGARQAVDEFYDNREGCFSFFSAFSGLQIVIKL</sequence>
<dbReference type="GO" id="GO:0032259">
    <property type="term" value="P:methylation"/>
    <property type="evidence" value="ECO:0007669"/>
    <property type="project" value="UniProtKB-KW"/>
</dbReference>
<dbReference type="EMBL" id="JACJPW010000084">
    <property type="protein sequence ID" value="MBD2184476.1"/>
    <property type="molecule type" value="Genomic_DNA"/>
</dbReference>
<dbReference type="InterPro" id="IPR008884">
    <property type="entry name" value="TylF_MeTrfase"/>
</dbReference>